<dbReference type="SUPFAM" id="SSF56672">
    <property type="entry name" value="DNA/RNA polymerases"/>
    <property type="match status" value="1"/>
</dbReference>
<evidence type="ECO:0000313" key="3">
    <source>
        <dbReference type="RefSeq" id="XP_071921840.1"/>
    </source>
</evidence>
<accession>A0ABM4VQN7</accession>
<dbReference type="Gene3D" id="3.10.10.10">
    <property type="entry name" value="HIV Type 1 Reverse Transcriptase, subunit A, domain 1"/>
    <property type="match status" value="1"/>
</dbReference>
<dbReference type="Gene3D" id="2.40.70.10">
    <property type="entry name" value="Acid Proteases"/>
    <property type="match status" value="1"/>
</dbReference>
<dbReference type="PANTHER" id="PTHR33067">
    <property type="entry name" value="RNA-DIRECTED DNA POLYMERASE-RELATED"/>
    <property type="match status" value="1"/>
</dbReference>
<evidence type="ECO:0000256" key="1">
    <source>
        <dbReference type="SAM" id="MobiDB-lite"/>
    </source>
</evidence>
<name>A0ABM4VQN7_COFAR</name>
<feature type="region of interest" description="Disordered" evidence="1">
    <location>
        <begin position="1"/>
        <end position="64"/>
    </location>
</feature>
<dbReference type="CDD" id="cd00303">
    <property type="entry name" value="retropepsin_like"/>
    <property type="match status" value="1"/>
</dbReference>
<feature type="compositionally biased region" description="Polar residues" evidence="1">
    <location>
        <begin position="40"/>
        <end position="55"/>
    </location>
</feature>
<protein>
    <submittedName>
        <fullName evidence="3">Uncharacterized protein</fullName>
    </submittedName>
</protein>
<evidence type="ECO:0000313" key="2">
    <source>
        <dbReference type="Proteomes" id="UP001652660"/>
    </source>
</evidence>
<dbReference type="GeneID" id="140014656"/>
<dbReference type="RefSeq" id="XP_071921840.1">
    <property type="nucleotide sequence ID" value="XM_072065739.1"/>
</dbReference>
<organism evidence="2 3">
    <name type="scientific">Coffea arabica</name>
    <name type="common">Arabian coffee</name>
    <dbReference type="NCBI Taxonomy" id="13443"/>
    <lineage>
        <taxon>Eukaryota</taxon>
        <taxon>Viridiplantae</taxon>
        <taxon>Streptophyta</taxon>
        <taxon>Embryophyta</taxon>
        <taxon>Tracheophyta</taxon>
        <taxon>Spermatophyta</taxon>
        <taxon>Magnoliopsida</taxon>
        <taxon>eudicotyledons</taxon>
        <taxon>Gunneridae</taxon>
        <taxon>Pentapetalae</taxon>
        <taxon>asterids</taxon>
        <taxon>lamiids</taxon>
        <taxon>Gentianales</taxon>
        <taxon>Rubiaceae</taxon>
        <taxon>Ixoroideae</taxon>
        <taxon>Gardenieae complex</taxon>
        <taxon>Bertiereae - Coffeeae clade</taxon>
        <taxon>Coffeeae</taxon>
        <taxon>Coffea</taxon>
    </lineage>
</organism>
<dbReference type="Proteomes" id="UP001652660">
    <property type="component" value="Chromosome 9e"/>
</dbReference>
<dbReference type="InterPro" id="IPR021109">
    <property type="entry name" value="Peptidase_aspartic_dom_sf"/>
</dbReference>
<dbReference type="InterPro" id="IPR043502">
    <property type="entry name" value="DNA/RNA_pol_sf"/>
</dbReference>
<feature type="compositionally biased region" description="Basic and acidic residues" evidence="1">
    <location>
        <begin position="13"/>
        <end position="27"/>
    </location>
</feature>
<reference evidence="3" key="1">
    <citation type="submission" date="2025-08" db="UniProtKB">
        <authorList>
            <consortium name="RefSeq"/>
        </authorList>
    </citation>
    <scope>IDENTIFICATION</scope>
    <source>
        <tissue evidence="3">Leaves</tissue>
    </source>
</reference>
<sequence length="434" mass="49442">MTLRSGKGVEGSKPVDSKDKSKDQIEKELEEEGISKLTPEATSNSSFKANTNPPHFSSRLENPKRQNKENEILEVFRKVEINIPLLDAIKQVPKYAKFLKDLCINRKKLRGDERIMVGETVSTVLQKKLSPKCGDSRLLKETSIIIQLADRINAYVDGLLKDVLFKINELVFPTDFYVLDMNDECSLNPSHVILGRLFFSTIETKIDVKQGTLTMEFDGEVIHFNIFKTMKYPLDSHNAFAMSVIDPVIHEIFEIDGRDELQNVLTKHFELGLTCDMELGAELKCIVGALQSMAPTAIRYELAPLFIPDSHPKMLRSVMQAPEVELKSLSNHLKYAFLDDKNTLPVIIFAKLDPSQEDRLIRVLRDHKETIGWIIVDIKDIIPSFCMHTIRLEEGAKPVRQMQRRLNPLMIEIVKKEILKLLDVGIIYTISNSP</sequence>
<gene>
    <name evidence="3" type="primary">LOC140014656</name>
</gene>
<dbReference type="PANTHER" id="PTHR33067:SF15">
    <property type="entry name" value="RNA-DIRECTED DNA POLYMERASE"/>
    <property type="match status" value="1"/>
</dbReference>
<proteinExistence type="predicted"/>
<keyword evidence="2" id="KW-1185">Reference proteome</keyword>